<dbReference type="EMBL" id="DS113183">
    <property type="protein sequence ID" value="EAY22563.1"/>
    <property type="molecule type" value="Genomic_DNA"/>
</dbReference>
<organism evidence="1 2">
    <name type="scientific">Trichomonas vaginalis (strain ATCC PRA-98 / G3)</name>
    <dbReference type="NCBI Taxonomy" id="412133"/>
    <lineage>
        <taxon>Eukaryota</taxon>
        <taxon>Metamonada</taxon>
        <taxon>Parabasalia</taxon>
        <taxon>Trichomonadida</taxon>
        <taxon>Trichomonadidae</taxon>
        <taxon>Trichomonas</taxon>
    </lineage>
</organism>
<evidence type="ECO:0000313" key="2">
    <source>
        <dbReference type="Proteomes" id="UP000001542"/>
    </source>
</evidence>
<dbReference type="InterPro" id="IPR053139">
    <property type="entry name" value="Surface_bspA-like"/>
</dbReference>
<dbReference type="PANTHER" id="PTHR45661">
    <property type="entry name" value="SURFACE ANTIGEN"/>
    <property type="match status" value="1"/>
</dbReference>
<dbReference type="RefSeq" id="XP_001583549.1">
    <property type="nucleotide sequence ID" value="XM_001583499.1"/>
</dbReference>
<dbReference type="Pfam" id="PF13306">
    <property type="entry name" value="LRR_5"/>
    <property type="match status" value="2"/>
</dbReference>
<dbReference type="AlphaFoldDB" id="A2DAR0"/>
<dbReference type="InterPro" id="IPR032675">
    <property type="entry name" value="LRR_dom_sf"/>
</dbReference>
<proteinExistence type="predicted"/>
<keyword evidence="2" id="KW-1185">Reference proteome</keyword>
<dbReference type="OrthoDB" id="676979at2759"/>
<dbReference type="InParanoid" id="A2DAR0"/>
<dbReference type="Proteomes" id="UP000001542">
    <property type="component" value="Unassembled WGS sequence"/>
</dbReference>
<dbReference type="SUPFAM" id="SSF52058">
    <property type="entry name" value="L domain-like"/>
    <property type="match status" value="1"/>
</dbReference>
<dbReference type="Gene3D" id="3.80.10.10">
    <property type="entry name" value="Ribonuclease Inhibitor"/>
    <property type="match status" value="2"/>
</dbReference>
<dbReference type="PANTHER" id="PTHR45661:SF3">
    <property type="entry name" value="IG-LIKE DOMAIN-CONTAINING PROTEIN"/>
    <property type="match status" value="1"/>
</dbReference>
<name>A2DAR0_TRIV3</name>
<accession>A2DAR0</accession>
<dbReference type="VEuPathDB" id="TrichDB:TVAGG3_0812300"/>
<reference evidence="1" key="1">
    <citation type="submission" date="2006-10" db="EMBL/GenBank/DDBJ databases">
        <authorList>
            <person name="Amadeo P."/>
            <person name="Zhao Q."/>
            <person name="Wortman J."/>
            <person name="Fraser-Liggett C."/>
            <person name="Carlton J."/>
        </authorList>
    </citation>
    <scope>NUCLEOTIDE SEQUENCE</scope>
    <source>
        <strain evidence="1">G3</strain>
    </source>
</reference>
<dbReference type="STRING" id="5722.A2DAR0"/>
<gene>
    <name evidence="1" type="ORF">TVAG_035870</name>
</gene>
<dbReference type="InterPro" id="IPR026906">
    <property type="entry name" value="LRR_5"/>
</dbReference>
<reference evidence="1" key="2">
    <citation type="journal article" date="2007" name="Science">
        <title>Draft genome sequence of the sexually transmitted pathogen Trichomonas vaginalis.</title>
        <authorList>
            <person name="Carlton J.M."/>
            <person name="Hirt R.P."/>
            <person name="Silva J.C."/>
            <person name="Delcher A.L."/>
            <person name="Schatz M."/>
            <person name="Zhao Q."/>
            <person name="Wortman J.R."/>
            <person name="Bidwell S.L."/>
            <person name="Alsmark U.C.M."/>
            <person name="Besteiro S."/>
            <person name="Sicheritz-Ponten T."/>
            <person name="Noel C.J."/>
            <person name="Dacks J.B."/>
            <person name="Foster P.G."/>
            <person name="Simillion C."/>
            <person name="Van de Peer Y."/>
            <person name="Miranda-Saavedra D."/>
            <person name="Barton G.J."/>
            <person name="Westrop G.D."/>
            <person name="Mueller S."/>
            <person name="Dessi D."/>
            <person name="Fiori P.L."/>
            <person name="Ren Q."/>
            <person name="Paulsen I."/>
            <person name="Zhang H."/>
            <person name="Bastida-Corcuera F.D."/>
            <person name="Simoes-Barbosa A."/>
            <person name="Brown M.T."/>
            <person name="Hayes R.D."/>
            <person name="Mukherjee M."/>
            <person name="Okumura C.Y."/>
            <person name="Schneider R."/>
            <person name="Smith A.J."/>
            <person name="Vanacova S."/>
            <person name="Villalvazo M."/>
            <person name="Haas B.J."/>
            <person name="Pertea M."/>
            <person name="Feldblyum T.V."/>
            <person name="Utterback T.R."/>
            <person name="Shu C.L."/>
            <person name="Osoegawa K."/>
            <person name="de Jong P.J."/>
            <person name="Hrdy I."/>
            <person name="Horvathova L."/>
            <person name="Zubacova Z."/>
            <person name="Dolezal P."/>
            <person name="Malik S.B."/>
            <person name="Logsdon J.M. Jr."/>
            <person name="Henze K."/>
            <person name="Gupta A."/>
            <person name="Wang C.C."/>
            <person name="Dunne R.L."/>
            <person name="Upcroft J.A."/>
            <person name="Upcroft P."/>
            <person name="White O."/>
            <person name="Salzberg S.L."/>
            <person name="Tang P."/>
            <person name="Chiu C.-H."/>
            <person name="Lee Y.-S."/>
            <person name="Embley T.M."/>
            <person name="Coombs G.H."/>
            <person name="Mottram J.C."/>
            <person name="Tachezy J."/>
            <person name="Fraser-Liggett C.M."/>
            <person name="Johnson P.J."/>
        </authorList>
    </citation>
    <scope>NUCLEOTIDE SEQUENCE [LARGE SCALE GENOMIC DNA]</scope>
    <source>
        <strain evidence="1">G3</strain>
    </source>
</reference>
<protein>
    <submittedName>
        <fullName evidence="1">Leucine Rich Repeat family protein</fullName>
    </submittedName>
</protein>
<evidence type="ECO:0000313" key="1">
    <source>
        <dbReference type="EMBL" id="EAY22563.1"/>
    </source>
</evidence>
<dbReference type="VEuPathDB" id="TrichDB:TVAG_035870"/>
<dbReference type="KEGG" id="tva:5468119"/>
<sequence>MTDLSFTVTLESENIYIDHDSLFYSDKQTYLIRYFGKKDKFNISFPCTICPYAFDIHNYYVNELIFDAEVANFIHSQPNIFNTIIIKSKIFIEGSNPIKTSRLYLYSDGKEVYFDTEHLYLFHPEINLDGLNPQLFLAKNVTFYSENITGDLSEWRKLENITFVNSGNLCLSDSLLPTSRTLNIHFLNTINIKTFEDTPLFSLIDYQINYTFPTNYNFIPSNFFSCANLGKEYKIKEDVIDIGTNAFEGCITIEKIILPPEVHSLKRCTFRNCRNLKEIDLSNIESIGHSCFSGCKSLKKINISNVNNLGSNAFSKFTDLKEVILSNKLRYIPENLFSHCYNLTVINIHDNVSELGKNCFDQTSIEVLRIPNSVERIGSLGEMKSLKKLYIEQNSRLSKIIYTLFGSIHCYGTKINLPNLENIDLTSNGNFNIKNDCLYDKDYSTLIVSLPRKNSARVYIMNRTKTIQTLAFFNNPNIKSIISIDNMNLEISTGAFYNLTNLRTIVFRNETLLSNNSFIGCMRLSKLKTNDCQQEFIDKFKYSGIQTDILNSTDFCQILPEPSDNENIRFIIKETLKYRRR</sequence>